<dbReference type="EMBL" id="FOEF01000020">
    <property type="protein sequence ID" value="SEP52419.1"/>
    <property type="molecule type" value="Genomic_DNA"/>
</dbReference>
<feature type="domain" description="Flavin reductase like" evidence="2">
    <location>
        <begin position="24"/>
        <end position="171"/>
    </location>
</feature>
<name>A0A1H8YJU9_9PSEU</name>
<evidence type="ECO:0000259" key="2">
    <source>
        <dbReference type="SMART" id="SM00903"/>
    </source>
</evidence>
<dbReference type="AlphaFoldDB" id="A0A1H8YJU9"/>
<keyword evidence="1" id="KW-0560">Oxidoreductase</keyword>
<evidence type="ECO:0000256" key="1">
    <source>
        <dbReference type="ARBA" id="ARBA00023002"/>
    </source>
</evidence>
<dbReference type="SUPFAM" id="SSF50475">
    <property type="entry name" value="FMN-binding split barrel"/>
    <property type="match status" value="1"/>
</dbReference>
<dbReference type="SMART" id="SM00903">
    <property type="entry name" value="Flavin_Reduct"/>
    <property type="match status" value="1"/>
</dbReference>
<gene>
    <name evidence="3" type="ORF">SAMN04489732_12082</name>
</gene>
<sequence>MNKNGQFVPVKTMETRPASLREVMAAFATGVTVLTAAGVRCHGMTANAFTSVSLDPPLVLCCVARTARMHDAITSARCFAVSLLGAGQEDVARYFSDKRRPRGLGQFDAVGWTPGPHTGAPLLSDSLGWLECELAESYAGGDHSVFIGRVLASNRGAGQSGLVFFGGGFHQVTSGNGDRGK</sequence>
<protein>
    <submittedName>
        <fullName evidence="3">NADH-FMN oxidoreductase RutF, flavin reductase (DIM6/NTAB) family</fullName>
    </submittedName>
</protein>
<evidence type="ECO:0000313" key="4">
    <source>
        <dbReference type="Proteomes" id="UP000198582"/>
    </source>
</evidence>
<evidence type="ECO:0000313" key="3">
    <source>
        <dbReference type="EMBL" id="SEP52419.1"/>
    </source>
</evidence>
<dbReference type="InterPro" id="IPR012349">
    <property type="entry name" value="Split_barrel_FMN-bd"/>
</dbReference>
<keyword evidence="4" id="KW-1185">Reference proteome</keyword>
<accession>A0A1H8YJU9</accession>
<dbReference type="PANTHER" id="PTHR30466">
    <property type="entry name" value="FLAVIN REDUCTASE"/>
    <property type="match status" value="1"/>
</dbReference>
<dbReference type="OrthoDB" id="9792858at2"/>
<dbReference type="RefSeq" id="WP_091625651.1">
    <property type="nucleotide sequence ID" value="NZ_FOEF01000020.1"/>
</dbReference>
<dbReference type="PANTHER" id="PTHR30466:SF1">
    <property type="entry name" value="FMN REDUCTASE (NADH) RUTF"/>
    <property type="match status" value="1"/>
</dbReference>
<dbReference type="Gene3D" id="2.30.110.10">
    <property type="entry name" value="Electron Transport, Fmn-binding Protein, Chain A"/>
    <property type="match status" value="1"/>
</dbReference>
<dbReference type="InterPro" id="IPR050268">
    <property type="entry name" value="NADH-dep_flavin_reductase"/>
</dbReference>
<dbReference type="GO" id="GO:0006208">
    <property type="term" value="P:pyrimidine nucleobase catabolic process"/>
    <property type="evidence" value="ECO:0007669"/>
    <property type="project" value="TreeGrafter"/>
</dbReference>
<dbReference type="Pfam" id="PF01613">
    <property type="entry name" value="Flavin_Reduct"/>
    <property type="match status" value="1"/>
</dbReference>
<dbReference type="InterPro" id="IPR002563">
    <property type="entry name" value="Flavin_Rdtase-like_dom"/>
</dbReference>
<reference evidence="3 4" key="1">
    <citation type="submission" date="2016-10" db="EMBL/GenBank/DDBJ databases">
        <authorList>
            <person name="de Groot N.N."/>
        </authorList>
    </citation>
    <scope>NUCLEOTIDE SEQUENCE [LARGE SCALE GENOMIC DNA]</scope>
    <source>
        <strain evidence="3 4">DSM 44993</strain>
    </source>
</reference>
<dbReference type="STRING" id="394193.SAMN04489732_12082"/>
<dbReference type="Proteomes" id="UP000198582">
    <property type="component" value="Unassembled WGS sequence"/>
</dbReference>
<dbReference type="GO" id="GO:0042602">
    <property type="term" value="F:riboflavin reductase (NADPH) activity"/>
    <property type="evidence" value="ECO:0007669"/>
    <property type="project" value="TreeGrafter"/>
</dbReference>
<dbReference type="GO" id="GO:0010181">
    <property type="term" value="F:FMN binding"/>
    <property type="evidence" value="ECO:0007669"/>
    <property type="project" value="InterPro"/>
</dbReference>
<organism evidence="3 4">
    <name type="scientific">Amycolatopsis saalfeldensis</name>
    <dbReference type="NCBI Taxonomy" id="394193"/>
    <lineage>
        <taxon>Bacteria</taxon>
        <taxon>Bacillati</taxon>
        <taxon>Actinomycetota</taxon>
        <taxon>Actinomycetes</taxon>
        <taxon>Pseudonocardiales</taxon>
        <taxon>Pseudonocardiaceae</taxon>
        <taxon>Amycolatopsis</taxon>
    </lineage>
</organism>
<proteinExistence type="predicted"/>